<evidence type="ECO:0000313" key="2">
    <source>
        <dbReference type="Proteomes" id="UP001162164"/>
    </source>
</evidence>
<reference evidence="1" key="1">
    <citation type="journal article" date="2023" name="Insect Mol. Biol.">
        <title>Genome sequencing provides insights into the evolution of gene families encoding plant cell wall-degrading enzymes in longhorned beetles.</title>
        <authorList>
            <person name="Shin N.R."/>
            <person name="Okamura Y."/>
            <person name="Kirsch R."/>
            <person name="Pauchet Y."/>
        </authorList>
    </citation>
    <scope>NUCLEOTIDE SEQUENCE</scope>
    <source>
        <strain evidence="1">MMC_N1</strain>
    </source>
</reference>
<keyword evidence="2" id="KW-1185">Reference proteome</keyword>
<proteinExistence type="predicted"/>
<organism evidence="1 2">
    <name type="scientific">Molorchus minor</name>
    <dbReference type="NCBI Taxonomy" id="1323400"/>
    <lineage>
        <taxon>Eukaryota</taxon>
        <taxon>Metazoa</taxon>
        <taxon>Ecdysozoa</taxon>
        <taxon>Arthropoda</taxon>
        <taxon>Hexapoda</taxon>
        <taxon>Insecta</taxon>
        <taxon>Pterygota</taxon>
        <taxon>Neoptera</taxon>
        <taxon>Endopterygota</taxon>
        <taxon>Coleoptera</taxon>
        <taxon>Polyphaga</taxon>
        <taxon>Cucujiformia</taxon>
        <taxon>Chrysomeloidea</taxon>
        <taxon>Cerambycidae</taxon>
        <taxon>Lamiinae</taxon>
        <taxon>Monochamini</taxon>
        <taxon>Molorchus</taxon>
    </lineage>
</organism>
<protein>
    <submittedName>
        <fullName evidence="1">Uncharacterized protein</fullName>
    </submittedName>
</protein>
<sequence>METETLDNIEKECCSNINSFVVDSLGPVEFIESMEDGENNELIQGQQKLKIQGSIRRIKLKHQKKKLDPEMELEEKKQRRRKEKIDLQLASGLENFSLDTDKNMSIENYDFSTDCTTIK</sequence>
<gene>
    <name evidence="1" type="ORF">NQ317_002236</name>
</gene>
<name>A0ABQ9JER5_9CUCU</name>
<comment type="caution">
    <text evidence="1">The sequence shown here is derived from an EMBL/GenBank/DDBJ whole genome shotgun (WGS) entry which is preliminary data.</text>
</comment>
<dbReference type="Proteomes" id="UP001162164">
    <property type="component" value="Unassembled WGS sequence"/>
</dbReference>
<accession>A0ABQ9JER5</accession>
<evidence type="ECO:0000313" key="1">
    <source>
        <dbReference type="EMBL" id="KAJ8976187.1"/>
    </source>
</evidence>
<dbReference type="EMBL" id="JAPWTJ010000714">
    <property type="protein sequence ID" value="KAJ8976187.1"/>
    <property type="molecule type" value="Genomic_DNA"/>
</dbReference>